<protein>
    <recommendedName>
        <fullName evidence="2">Amidase domain-containing protein</fullName>
    </recommendedName>
</protein>
<evidence type="ECO:0000259" key="2">
    <source>
        <dbReference type="Pfam" id="PF01425"/>
    </source>
</evidence>
<evidence type="ECO:0000313" key="3">
    <source>
        <dbReference type="EMBL" id="KAH9310799.1"/>
    </source>
</evidence>
<dbReference type="Gene3D" id="3.90.1300.10">
    <property type="entry name" value="Amidase signature (AS) domain"/>
    <property type="match status" value="1"/>
</dbReference>
<dbReference type="InterPro" id="IPR023631">
    <property type="entry name" value="Amidase_dom"/>
</dbReference>
<dbReference type="AlphaFoldDB" id="A0AA38FWL6"/>
<evidence type="ECO:0000256" key="1">
    <source>
        <dbReference type="SAM" id="SignalP"/>
    </source>
</evidence>
<gene>
    <name evidence="3" type="ORF">KI387_025834</name>
</gene>
<comment type="caution">
    <text evidence="3">The sequence shown here is derived from an EMBL/GenBank/DDBJ whole genome shotgun (WGS) entry which is preliminary data.</text>
</comment>
<keyword evidence="1" id="KW-0732">Signal</keyword>
<dbReference type="PANTHER" id="PTHR42678:SF34">
    <property type="entry name" value="OS04G0183300 PROTEIN"/>
    <property type="match status" value="1"/>
</dbReference>
<accession>A0AA38FWL6</accession>
<feature type="chain" id="PRO_5041308015" description="Amidase domain-containing protein" evidence="1">
    <location>
        <begin position="21"/>
        <end position="193"/>
    </location>
</feature>
<name>A0AA38FWL6_TAXCH</name>
<dbReference type="InterPro" id="IPR036928">
    <property type="entry name" value="AS_sf"/>
</dbReference>
<feature type="non-terminal residue" evidence="3">
    <location>
        <position position="1"/>
    </location>
</feature>
<feature type="domain" description="Amidase" evidence="2">
    <location>
        <begin position="12"/>
        <end position="115"/>
    </location>
</feature>
<evidence type="ECO:0000313" key="4">
    <source>
        <dbReference type="Proteomes" id="UP000824469"/>
    </source>
</evidence>
<proteinExistence type="predicted"/>
<dbReference type="Proteomes" id="UP000824469">
    <property type="component" value="Unassembled WGS sequence"/>
</dbReference>
<feature type="signal peptide" evidence="1">
    <location>
        <begin position="1"/>
        <end position="20"/>
    </location>
</feature>
<dbReference type="PANTHER" id="PTHR42678">
    <property type="entry name" value="AMIDASE"/>
    <property type="match status" value="1"/>
</dbReference>
<dbReference type="SUPFAM" id="SSF75304">
    <property type="entry name" value="Amidase signature (AS) enzymes"/>
    <property type="match status" value="1"/>
</dbReference>
<feature type="non-terminal residue" evidence="3">
    <location>
        <position position="193"/>
    </location>
</feature>
<dbReference type="Pfam" id="PF01425">
    <property type="entry name" value="Amidase"/>
    <property type="match status" value="1"/>
</dbReference>
<organism evidence="3 4">
    <name type="scientific">Taxus chinensis</name>
    <name type="common">Chinese yew</name>
    <name type="synonym">Taxus wallichiana var. chinensis</name>
    <dbReference type="NCBI Taxonomy" id="29808"/>
    <lineage>
        <taxon>Eukaryota</taxon>
        <taxon>Viridiplantae</taxon>
        <taxon>Streptophyta</taxon>
        <taxon>Embryophyta</taxon>
        <taxon>Tracheophyta</taxon>
        <taxon>Spermatophyta</taxon>
        <taxon>Pinopsida</taxon>
        <taxon>Pinidae</taxon>
        <taxon>Conifers II</taxon>
        <taxon>Cupressales</taxon>
        <taxon>Taxaceae</taxon>
        <taxon>Taxus</taxon>
    </lineage>
</organism>
<keyword evidence="4" id="KW-1185">Reference proteome</keyword>
<reference evidence="3 4" key="1">
    <citation type="journal article" date="2021" name="Nat. Plants">
        <title>The Taxus genome provides insights into paclitaxel biosynthesis.</title>
        <authorList>
            <person name="Xiong X."/>
            <person name="Gou J."/>
            <person name="Liao Q."/>
            <person name="Li Y."/>
            <person name="Zhou Q."/>
            <person name="Bi G."/>
            <person name="Li C."/>
            <person name="Du R."/>
            <person name="Wang X."/>
            <person name="Sun T."/>
            <person name="Guo L."/>
            <person name="Liang H."/>
            <person name="Lu P."/>
            <person name="Wu Y."/>
            <person name="Zhang Z."/>
            <person name="Ro D.K."/>
            <person name="Shang Y."/>
            <person name="Huang S."/>
            <person name="Yan J."/>
        </authorList>
    </citation>
    <scope>NUCLEOTIDE SEQUENCE [LARGE SCALE GENOMIC DNA]</scope>
    <source>
        <strain evidence="3">Ta-2019</strain>
    </source>
</reference>
<sequence>LASLVGFAATIAVMNSYVLTADPCGSSTGSAVGVSANMAAVSLATGTDGSILCPSSSNNVVGIRPTVGFTSRAGVIPISHNQDTVGPICRTITDVVYLLNEIVGYDVRDHRATKSASLFIPKGGYKQFLKTDGLQGTSGPYKAEYLEKHLGTMRHGESCNALQQEKKYETSKGKSVHLAIHGVKQKNTKVVLR</sequence>
<dbReference type="EMBL" id="JAHRHJ020000006">
    <property type="protein sequence ID" value="KAH9310799.1"/>
    <property type="molecule type" value="Genomic_DNA"/>
</dbReference>